<gene>
    <name evidence="2" type="ORF">A3840_09290</name>
</gene>
<dbReference type="EMBL" id="LVVY01000081">
    <property type="protein sequence ID" value="OAM77530.1"/>
    <property type="molecule type" value="Genomic_DNA"/>
</dbReference>
<sequence>MEDVMVHFFGIFGPGRQARSRAAAEAPAKASFFGGLPDAAQGAVPLSRAEQDACYLNGKAPEPPDGAADGAGDGFPRLPGHGGSARNRPRF</sequence>
<comment type="caution">
    <text evidence="2">The sequence shown here is derived from an EMBL/GenBank/DDBJ whole genome shotgun (WGS) entry which is preliminary data.</text>
</comment>
<feature type="region of interest" description="Disordered" evidence="1">
    <location>
        <begin position="56"/>
        <end position="91"/>
    </location>
</feature>
<evidence type="ECO:0000256" key="1">
    <source>
        <dbReference type="SAM" id="MobiDB-lite"/>
    </source>
</evidence>
<proteinExistence type="predicted"/>
<dbReference type="AlphaFoldDB" id="A0A178HYI0"/>
<accession>A0A178HYI0</accession>
<dbReference type="STRING" id="1770058.A3840_09290"/>
<name>A0A178HYI0_9HYPH</name>
<reference evidence="2 3" key="1">
    <citation type="submission" date="2016-03" db="EMBL/GenBank/DDBJ databases">
        <title>Genome sequencing of Devosia sp. S37.</title>
        <authorList>
            <person name="Mohd Nor M."/>
        </authorList>
    </citation>
    <scope>NUCLEOTIDE SEQUENCE [LARGE SCALE GENOMIC DNA]</scope>
    <source>
        <strain evidence="2 3">S37</strain>
    </source>
</reference>
<feature type="compositionally biased region" description="Low complexity" evidence="1">
    <location>
        <begin position="65"/>
        <end position="76"/>
    </location>
</feature>
<dbReference type="Proteomes" id="UP000078389">
    <property type="component" value="Unassembled WGS sequence"/>
</dbReference>
<keyword evidence="3" id="KW-1185">Reference proteome</keyword>
<evidence type="ECO:0000313" key="2">
    <source>
        <dbReference type="EMBL" id="OAM77530.1"/>
    </source>
</evidence>
<protein>
    <submittedName>
        <fullName evidence="2">Uncharacterized protein</fullName>
    </submittedName>
</protein>
<organism evidence="2 3">
    <name type="scientific">Devosia elaeis</name>
    <dbReference type="NCBI Taxonomy" id="1770058"/>
    <lineage>
        <taxon>Bacteria</taxon>
        <taxon>Pseudomonadati</taxon>
        <taxon>Pseudomonadota</taxon>
        <taxon>Alphaproteobacteria</taxon>
        <taxon>Hyphomicrobiales</taxon>
        <taxon>Devosiaceae</taxon>
        <taxon>Devosia</taxon>
    </lineage>
</organism>
<evidence type="ECO:0000313" key="3">
    <source>
        <dbReference type="Proteomes" id="UP000078389"/>
    </source>
</evidence>